<dbReference type="EMBL" id="LAZR01017870">
    <property type="protein sequence ID" value="KKL98629.1"/>
    <property type="molecule type" value="Genomic_DNA"/>
</dbReference>
<sequence length="54" mass="6621">MTKKENEAIQFIIWRSFNWFGDNSTGLTLLGQKRKWTLKRLEKLWLKYCDENKI</sequence>
<name>A0A0F9GIH0_9ZZZZ</name>
<dbReference type="AlphaFoldDB" id="A0A0F9GIH0"/>
<comment type="caution">
    <text evidence="1">The sequence shown here is derived from an EMBL/GenBank/DDBJ whole genome shotgun (WGS) entry which is preliminary data.</text>
</comment>
<organism evidence="1">
    <name type="scientific">marine sediment metagenome</name>
    <dbReference type="NCBI Taxonomy" id="412755"/>
    <lineage>
        <taxon>unclassified sequences</taxon>
        <taxon>metagenomes</taxon>
        <taxon>ecological metagenomes</taxon>
    </lineage>
</organism>
<gene>
    <name evidence="1" type="ORF">LCGC14_1822550</name>
</gene>
<protein>
    <submittedName>
        <fullName evidence="1">Uncharacterized protein</fullName>
    </submittedName>
</protein>
<reference evidence="1" key="1">
    <citation type="journal article" date="2015" name="Nature">
        <title>Complex archaea that bridge the gap between prokaryotes and eukaryotes.</title>
        <authorList>
            <person name="Spang A."/>
            <person name="Saw J.H."/>
            <person name="Jorgensen S.L."/>
            <person name="Zaremba-Niedzwiedzka K."/>
            <person name="Martijn J."/>
            <person name="Lind A.E."/>
            <person name="van Eijk R."/>
            <person name="Schleper C."/>
            <person name="Guy L."/>
            <person name="Ettema T.J."/>
        </authorList>
    </citation>
    <scope>NUCLEOTIDE SEQUENCE</scope>
</reference>
<evidence type="ECO:0000313" key="1">
    <source>
        <dbReference type="EMBL" id="KKL98629.1"/>
    </source>
</evidence>
<proteinExistence type="predicted"/>
<accession>A0A0F9GIH0</accession>